<evidence type="ECO:0000313" key="8">
    <source>
        <dbReference type="EMBL" id="OUI96766.1"/>
    </source>
</evidence>
<dbReference type="InterPro" id="IPR023650">
    <property type="entry name" value="Beta-lactam_class-A_AS"/>
</dbReference>
<gene>
    <name evidence="8" type="ORF">HK17_05800</name>
</gene>
<keyword evidence="5 6" id="KW-0046">Antibiotic resistance</keyword>
<dbReference type="PRINTS" id="PR00118">
    <property type="entry name" value="BLACTAMASEA"/>
</dbReference>
<evidence type="ECO:0000256" key="3">
    <source>
        <dbReference type="ARBA" id="ARBA00012865"/>
    </source>
</evidence>
<dbReference type="InterPro" id="IPR012338">
    <property type="entry name" value="Beta-lactam/transpept-like"/>
</dbReference>
<sequence>MGASALFVTSPSLAQTQPPKALADYESRTGGHIGFFAQNVVTGASLGWRASERFVMCSTFKASLAACVLSRIDQGHDTLETTLPFSAADIKDFYAPVAKANLARGILTLRDLCAGAVEQSDNVCANLLLTHIGGPSALTAFWHALGDTTTRLDAYEPELNRTPLGRLENTTTPTAMTSVLRAITLGPALSALSRALLVQWMIACQTGTHRLRAGLPKHWVVGDKTGNNGKDAAGDIAVIWAKSDTPLLVSAYTRGGKPTETDFATAFAAIGSLVAARLAGI</sequence>
<proteinExistence type="inferred from homology"/>
<evidence type="ECO:0000256" key="6">
    <source>
        <dbReference type="RuleBase" id="RU361140"/>
    </source>
</evidence>
<evidence type="ECO:0000256" key="2">
    <source>
        <dbReference type="ARBA" id="ARBA00009009"/>
    </source>
</evidence>
<accession>A0A252AYJ0</accession>
<keyword evidence="4 6" id="KW-0378">Hydrolase</keyword>
<dbReference type="InterPro" id="IPR000871">
    <property type="entry name" value="Beta-lactam_class-A"/>
</dbReference>
<dbReference type="NCBIfam" id="NF033103">
    <property type="entry name" value="bla_class_A"/>
    <property type="match status" value="1"/>
</dbReference>
<dbReference type="InterPro" id="IPR045155">
    <property type="entry name" value="Beta-lactam_cat"/>
</dbReference>
<evidence type="ECO:0000256" key="5">
    <source>
        <dbReference type="ARBA" id="ARBA00023251"/>
    </source>
</evidence>
<reference evidence="9" key="1">
    <citation type="submission" date="2014-06" db="EMBL/GenBank/DDBJ databases">
        <authorList>
            <person name="Winans N.J."/>
            <person name="Newell P.D."/>
            <person name="Douglas A.E."/>
        </authorList>
    </citation>
    <scope>NUCLEOTIDE SEQUENCE [LARGE SCALE GENOMIC DNA]</scope>
</reference>
<dbReference type="Gene3D" id="3.40.710.10">
    <property type="entry name" value="DD-peptidase/beta-lactamase superfamily"/>
    <property type="match status" value="1"/>
</dbReference>
<feature type="domain" description="Beta-lactamase class A catalytic" evidence="7">
    <location>
        <begin position="34"/>
        <end position="253"/>
    </location>
</feature>
<dbReference type="EC" id="3.5.2.6" evidence="3 6"/>
<dbReference type="PROSITE" id="PS00146">
    <property type="entry name" value="BETA_LACTAMASE_A"/>
    <property type="match status" value="1"/>
</dbReference>
<evidence type="ECO:0000313" key="9">
    <source>
        <dbReference type="Proteomes" id="UP000194641"/>
    </source>
</evidence>
<dbReference type="Pfam" id="PF13354">
    <property type="entry name" value="Beta-lactamase2"/>
    <property type="match status" value="1"/>
</dbReference>
<dbReference type="PANTHER" id="PTHR35333:SF3">
    <property type="entry name" value="BETA-LACTAMASE-TYPE TRANSPEPTIDASE FOLD CONTAINING PROTEIN"/>
    <property type="match status" value="1"/>
</dbReference>
<dbReference type="PANTHER" id="PTHR35333">
    <property type="entry name" value="BETA-LACTAMASE"/>
    <property type="match status" value="1"/>
</dbReference>
<evidence type="ECO:0000259" key="7">
    <source>
        <dbReference type="Pfam" id="PF13354"/>
    </source>
</evidence>
<dbReference type="GO" id="GO:0008800">
    <property type="term" value="F:beta-lactamase activity"/>
    <property type="evidence" value="ECO:0007669"/>
    <property type="project" value="UniProtKB-UniRule"/>
</dbReference>
<comment type="caution">
    <text evidence="8">The sequence shown here is derived from an EMBL/GenBank/DDBJ whole genome shotgun (WGS) entry which is preliminary data.</text>
</comment>
<dbReference type="GO" id="GO:0046677">
    <property type="term" value="P:response to antibiotic"/>
    <property type="evidence" value="ECO:0007669"/>
    <property type="project" value="UniProtKB-UniRule"/>
</dbReference>
<evidence type="ECO:0000256" key="1">
    <source>
        <dbReference type="ARBA" id="ARBA00001526"/>
    </source>
</evidence>
<dbReference type="SUPFAM" id="SSF56601">
    <property type="entry name" value="beta-lactamase/transpeptidase-like"/>
    <property type="match status" value="1"/>
</dbReference>
<organism evidence="8 9">
    <name type="scientific">Acetobacter indonesiensis</name>
    <dbReference type="NCBI Taxonomy" id="104101"/>
    <lineage>
        <taxon>Bacteria</taxon>
        <taxon>Pseudomonadati</taxon>
        <taxon>Pseudomonadota</taxon>
        <taxon>Alphaproteobacteria</taxon>
        <taxon>Acetobacterales</taxon>
        <taxon>Acetobacteraceae</taxon>
        <taxon>Acetobacter</taxon>
    </lineage>
</organism>
<dbReference type="Proteomes" id="UP000194641">
    <property type="component" value="Unassembled WGS sequence"/>
</dbReference>
<name>A0A252AYJ0_9PROT</name>
<comment type="catalytic activity">
    <reaction evidence="1 6">
        <text>a beta-lactam + H2O = a substituted beta-amino acid</text>
        <dbReference type="Rhea" id="RHEA:20401"/>
        <dbReference type="ChEBI" id="CHEBI:15377"/>
        <dbReference type="ChEBI" id="CHEBI:35627"/>
        <dbReference type="ChEBI" id="CHEBI:140347"/>
        <dbReference type="EC" id="3.5.2.6"/>
    </reaction>
</comment>
<comment type="similarity">
    <text evidence="2 6">Belongs to the class-A beta-lactamase family.</text>
</comment>
<dbReference type="GO" id="GO:0030655">
    <property type="term" value="P:beta-lactam antibiotic catabolic process"/>
    <property type="evidence" value="ECO:0007669"/>
    <property type="project" value="InterPro"/>
</dbReference>
<evidence type="ECO:0000256" key="4">
    <source>
        <dbReference type="ARBA" id="ARBA00022801"/>
    </source>
</evidence>
<dbReference type="EMBL" id="JOPA01000002">
    <property type="protein sequence ID" value="OUI96766.1"/>
    <property type="molecule type" value="Genomic_DNA"/>
</dbReference>
<protein>
    <recommendedName>
        <fullName evidence="3 6">Beta-lactamase</fullName>
        <ecNumber evidence="3 6">3.5.2.6</ecNumber>
    </recommendedName>
</protein>
<dbReference type="AlphaFoldDB" id="A0A252AYJ0"/>